<dbReference type="Proteomes" id="UP000030403">
    <property type="component" value="Unassembled WGS sequence"/>
</dbReference>
<feature type="transmembrane region" description="Helical" evidence="1">
    <location>
        <begin position="12"/>
        <end position="31"/>
    </location>
</feature>
<feature type="transmembrane region" description="Helical" evidence="1">
    <location>
        <begin position="143"/>
        <end position="163"/>
    </location>
</feature>
<feature type="domain" description="GGDEF" evidence="3">
    <location>
        <begin position="278"/>
        <end position="412"/>
    </location>
</feature>
<dbReference type="EMBL" id="AVPF01000020">
    <property type="protein sequence ID" value="KGX88330.1"/>
    <property type="molecule type" value="Genomic_DNA"/>
</dbReference>
<organism evidence="5 6">
    <name type="scientific">Pontibacillus marinus BH030004 = DSM 16465</name>
    <dbReference type="NCBI Taxonomy" id="1385511"/>
    <lineage>
        <taxon>Bacteria</taxon>
        <taxon>Bacillati</taxon>
        <taxon>Bacillota</taxon>
        <taxon>Bacilli</taxon>
        <taxon>Bacillales</taxon>
        <taxon>Bacillaceae</taxon>
        <taxon>Pontibacillus</taxon>
    </lineage>
</organism>
<reference evidence="5 6" key="1">
    <citation type="submission" date="2013-08" db="EMBL/GenBank/DDBJ databases">
        <authorList>
            <person name="Huang J."/>
            <person name="Wang G."/>
        </authorList>
    </citation>
    <scope>NUCLEOTIDE SEQUENCE [LARGE SCALE GENOMIC DNA]</scope>
    <source>
        <strain evidence="5 6">BH030004</strain>
    </source>
</reference>
<gene>
    <name evidence="5" type="ORF">N783_08510</name>
</gene>
<dbReference type="PROSITE" id="PS50883">
    <property type="entry name" value="EAL"/>
    <property type="match status" value="1"/>
</dbReference>
<proteinExistence type="predicted"/>
<evidence type="ECO:0000259" key="2">
    <source>
        <dbReference type="PROSITE" id="PS50883"/>
    </source>
</evidence>
<dbReference type="SMART" id="SM00267">
    <property type="entry name" value="GGDEF"/>
    <property type="match status" value="1"/>
</dbReference>
<sequence>MNEIQGSWDEGIVVLSILIAVLGSYISLDISQHIPKAHREMKRIWLSMGSITMGLSIWAMHFIGMTALRLNVEVYYDWLDTFLSILPAFGAAFIAFYLINRTNVNTLQILGSGVFMALAIVTMHYSGMQAMVIPGVEMVYDEAYVTLSIGIALFVSIVALFLFKRIQSSHSTLIKIGSALLMGMAISSMHYVAMKATHYQETADYIFFPSQVGNKEFLILSVSVIMTVVLMAVILMNRMENRHALQIAHYDLLTKLPNRSYFVQQYEYLLKRARKNETMLSCILFDVDHFKRINDTFGYEAGDRVLQQIAQQMKGFQNKNIIIARLDGNRFGLLIQKEKSLEDLNGVLERIQLKFDQLNFSHGQFEFHPTLSIGASVKEFAPDIYDDLFIQAEQALHYAKNQGRNNFQLYNPEVHSQKRENLIINELKQAVSKEELSLYFQPKITVKSMQAEEAEVLLRWNSEKLGMISPGEFIPIAEKNGLIVEISEYVLRSAFKQLKEWEDTEFPICCLAINISPVHFQYGNIYQMLVGLIEDYQVDPSKVELEITETSVMKNIDQAVQTLESLRELGFRIALDDFGTGLSSLNYLQQLPIDTLKIDRTFVNDLDQDTTKQAIVKTVIQLANHLGAKVTVEGVETKQQAHMLQLLHCDHLQGYYFYKPMPCRQLEKVCDGEKVHM</sequence>
<protein>
    <recommendedName>
        <fullName evidence="7">Diguanylate cyclase</fullName>
    </recommendedName>
</protein>
<evidence type="ECO:0000313" key="5">
    <source>
        <dbReference type="EMBL" id="KGX88330.1"/>
    </source>
</evidence>
<dbReference type="InterPro" id="IPR043128">
    <property type="entry name" value="Rev_trsase/Diguanyl_cyclase"/>
</dbReference>
<dbReference type="PANTHER" id="PTHR33121:SF70">
    <property type="entry name" value="SIGNALING PROTEIN YKOW"/>
    <property type="match status" value="1"/>
</dbReference>
<dbReference type="GO" id="GO:0016020">
    <property type="term" value="C:membrane"/>
    <property type="evidence" value="ECO:0007669"/>
    <property type="project" value="UniProtKB-UniRule"/>
</dbReference>
<comment type="caution">
    <text evidence="5">The sequence shown here is derived from an EMBL/GenBank/DDBJ whole genome shotgun (WGS) entry which is preliminary data.</text>
</comment>
<dbReference type="InterPro" id="IPR050706">
    <property type="entry name" value="Cyclic-di-GMP_PDE-like"/>
</dbReference>
<feature type="transmembrane region" description="Helical" evidence="1">
    <location>
        <begin position="81"/>
        <end position="99"/>
    </location>
</feature>
<feature type="transmembrane region" description="Helical" evidence="1">
    <location>
        <begin position="172"/>
        <end position="193"/>
    </location>
</feature>
<feature type="transmembrane region" description="Helical" evidence="1">
    <location>
        <begin position="106"/>
        <end position="123"/>
    </location>
</feature>
<keyword evidence="1" id="KW-1133">Transmembrane helix</keyword>
<dbReference type="Pfam" id="PF00563">
    <property type="entry name" value="EAL"/>
    <property type="match status" value="1"/>
</dbReference>
<dbReference type="Pfam" id="PF03707">
    <property type="entry name" value="MHYT"/>
    <property type="match status" value="2"/>
</dbReference>
<accession>A0A0A5GB34</accession>
<dbReference type="PANTHER" id="PTHR33121">
    <property type="entry name" value="CYCLIC DI-GMP PHOSPHODIESTERASE PDEF"/>
    <property type="match status" value="1"/>
</dbReference>
<dbReference type="CDD" id="cd01949">
    <property type="entry name" value="GGDEF"/>
    <property type="match status" value="1"/>
</dbReference>
<dbReference type="SUPFAM" id="SSF55073">
    <property type="entry name" value="Nucleotide cyclase"/>
    <property type="match status" value="1"/>
</dbReference>
<dbReference type="SUPFAM" id="SSF141868">
    <property type="entry name" value="EAL domain-like"/>
    <property type="match status" value="1"/>
</dbReference>
<dbReference type="PROSITE" id="PS50924">
    <property type="entry name" value="MHYT"/>
    <property type="match status" value="1"/>
</dbReference>
<evidence type="ECO:0000259" key="3">
    <source>
        <dbReference type="PROSITE" id="PS50887"/>
    </source>
</evidence>
<dbReference type="Gene3D" id="3.20.20.450">
    <property type="entry name" value="EAL domain"/>
    <property type="match status" value="1"/>
</dbReference>
<evidence type="ECO:0000259" key="4">
    <source>
        <dbReference type="PROSITE" id="PS50924"/>
    </source>
</evidence>
<dbReference type="InterPro" id="IPR001633">
    <property type="entry name" value="EAL_dom"/>
</dbReference>
<dbReference type="SMART" id="SM00052">
    <property type="entry name" value="EAL"/>
    <property type="match status" value="1"/>
</dbReference>
<feature type="transmembrane region" description="Helical" evidence="1">
    <location>
        <begin position="43"/>
        <end position="61"/>
    </location>
</feature>
<dbReference type="CDD" id="cd01948">
    <property type="entry name" value="EAL"/>
    <property type="match status" value="1"/>
</dbReference>
<dbReference type="RefSeq" id="WP_027446669.1">
    <property type="nucleotide sequence ID" value="NZ_AULJ01000038.1"/>
</dbReference>
<dbReference type="AlphaFoldDB" id="A0A0A5GB34"/>
<dbReference type="InterPro" id="IPR000160">
    <property type="entry name" value="GGDEF_dom"/>
</dbReference>
<evidence type="ECO:0008006" key="7">
    <source>
        <dbReference type="Google" id="ProtNLM"/>
    </source>
</evidence>
<dbReference type="InterPro" id="IPR035919">
    <property type="entry name" value="EAL_sf"/>
</dbReference>
<feature type="domain" description="MHYT" evidence="4">
    <location>
        <begin position="8"/>
        <end position="200"/>
    </location>
</feature>
<feature type="domain" description="EAL" evidence="2">
    <location>
        <begin position="420"/>
        <end position="674"/>
    </location>
</feature>
<dbReference type="GO" id="GO:0071111">
    <property type="term" value="F:cyclic-guanylate-specific phosphodiesterase activity"/>
    <property type="evidence" value="ECO:0007669"/>
    <property type="project" value="InterPro"/>
</dbReference>
<dbReference type="eggNOG" id="COG5001">
    <property type="taxonomic scope" value="Bacteria"/>
</dbReference>
<name>A0A0A5GB34_9BACI</name>
<keyword evidence="1" id="KW-0812">Transmembrane</keyword>
<keyword evidence="1" id="KW-0472">Membrane</keyword>
<dbReference type="NCBIfam" id="TIGR00254">
    <property type="entry name" value="GGDEF"/>
    <property type="match status" value="1"/>
</dbReference>
<feature type="transmembrane region" description="Helical" evidence="1">
    <location>
        <begin position="217"/>
        <end position="236"/>
    </location>
</feature>
<evidence type="ECO:0000256" key="1">
    <source>
        <dbReference type="PROSITE-ProRule" id="PRU00244"/>
    </source>
</evidence>
<dbReference type="InterPro" id="IPR029787">
    <property type="entry name" value="Nucleotide_cyclase"/>
</dbReference>
<dbReference type="OrthoDB" id="9759607at2"/>
<dbReference type="STRING" id="1385511.GCA_000425225_03029"/>
<evidence type="ECO:0000313" key="6">
    <source>
        <dbReference type="Proteomes" id="UP000030403"/>
    </source>
</evidence>
<keyword evidence="6" id="KW-1185">Reference proteome</keyword>
<dbReference type="InterPro" id="IPR005330">
    <property type="entry name" value="MHYT_dom"/>
</dbReference>
<dbReference type="PROSITE" id="PS50887">
    <property type="entry name" value="GGDEF"/>
    <property type="match status" value="1"/>
</dbReference>
<dbReference type="Pfam" id="PF00990">
    <property type="entry name" value="GGDEF"/>
    <property type="match status" value="1"/>
</dbReference>
<dbReference type="Gene3D" id="3.30.70.270">
    <property type="match status" value="1"/>
</dbReference>